<dbReference type="Proteomes" id="UP001152747">
    <property type="component" value="Unassembled WGS sequence"/>
</dbReference>
<dbReference type="SUPFAM" id="SSF52833">
    <property type="entry name" value="Thioredoxin-like"/>
    <property type="match status" value="1"/>
</dbReference>
<dbReference type="PANTHER" id="PTHR15337">
    <property type="entry name" value="ANTERIOR GRADIENT PROTEIN-RELATED"/>
    <property type="match status" value="1"/>
</dbReference>
<sequence length="191" mass="21634">MKVLLLVVLGFVAVFAKEEEVENLAHGFPTAIEWVSFDKSIGIAKDLNKPIFFLIHKTWCGACKALQRELKSSAKTDELILLSRKFVMVNVEDDDEPEDAKYAPDGGYIPRILFLDTDGNPLKTNNEQKYRNNKYFYPLAAQIIDGMERALLEFASDEPKSVEEPQVEETTSEEVVEEEEAEETAEAKDEL</sequence>
<feature type="chain" id="PRO_5040416504" description="Thioredoxin domain-containing protein" evidence="3">
    <location>
        <begin position="17"/>
        <end position="191"/>
    </location>
</feature>
<gene>
    <name evidence="4" type="ORF">CAMP_LOCUS18696</name>
</gene>
<dbReference type="FunFam" id="3.40.30.10:FF:000434">
    <property type="entry name" value="ThioredoXin Domain Containing protein homolog"/>
    <property type="match status" value="1"/>
</dbReference>
<keyword evidence="1 3" id="KW-0732">Signal</keyword>
<dbReference type="InterPro" id="IPR036249">
    <property type="entry name" value="Thioredoxin-like_sf"/>
</dbReference>
<proteinExistence type="predicted"/>
<evidence type="ECO:0000256" key="2">
    <source>
        <dbReference type="SAM" id="MobiDB-lite"/>
    </source>
</evidence>
<evidence type="ECO:0000256" key="1">
    <source>
        <dbReference type="ARBA" id="ARBA00022729"/>
    </source>
</evidence>
<dbReference type="EMBL" id="CANHGI010000006">
    <property type="protein sequence ID" value="CAI5456059.1"/>
    <property type="molecule type" value="Genomic_DNA"/>
</dbReference>
<evidence type="ECO:0000313" key="4">
    <source>
        <dbReference type="EMBL" id="CAI5456059.1"/>
    </source>
</evidence>
<dbReference type="Gene3D" id="3.40.30.10">
    <property type="entry name" value="Glutaredoxin"/>
    <property type="match status" value="1"/>
</dbReference>
<dbReference type="CDD" id="cd02959">
    <property type="entry name" value="ERp19"/>
    <property type="match status" value="1"/>
</dbReference>
<dbReference type="OrthoDB" id="262308at2759"/>
<accession>A0A9P1J6Y6</accession>
<evidence type="ECO:0000313" key="5">
    <source>
        <dbReference type="Proteomes" id="UP001152747"/>
    </source>
</evidence>
<evidence type="ECO:0000256" key="3">
    <source>
        <dbReference type="SAM" id="SignalP"/>
    </source>
</evidence>
<comment type="caution">
    <text evidence="4">The sequence shown here is derived from an EMBL/GenBank/DDBJ whole genome shotgun (WGS) entry which is preliminary data.</text>
</comment>
<dbReference type="InterPro" id="IPR037462">
    <property type="entry name" value="ERp19"/>
</dbReference>
<protein>
    <recommendedName>
        <fullName evidence="6">Thioredoxin domain-containing protein</fullName>
    </recommendedName>
</protein>
<feature type="region of interest" description="Disordered" evidence="2">
    <location>
        <begin position="155"/>
        <end position="191"/>
    </location>
</feature>
<dbReference type="PANTHER" id="PTHR15337:SF11">
    <property type="entry name" value="THIOREDOXIN DOMAIN-CONTAINING PROTEIN"/>
    <property type="match status" value="1"/>
</dbReference>
<feature type="compositionally biased region" description="Acidic residues" evidence="2">
    <location>
        <begin position="165"/>
        <end position="184"/>
    </location>
</feature>
<evidence type="ECO:0008006" key="6">
    <source>
        <dbReference type="Google" id="ProtNLM"/>
    </source>
</evidence>
<reference evidence="4" key="1">
    <citation type="submission" date="2022-11" db="EMBL/GenBank/DDBJ databases">
        <authorList>
            <person name="Kikuchi T."/>
        </authorList>
    </citation>
    <scope>NUCLEOTIDE SEQUENCE</scope>
    <source>
        <strain evidence="4">PS1010</strain>
    </source>
</reference>
<keyword evidence="5" id="KW-1185">Reference proteome</keyword>
<organism evidence="4 5">
    <name type="scientific">Caenorhabditis angaria</name>
    <dbReference type="NCBI Taxonomy" id="860376"/>
    <lineage>
        <taxon>Eukaryota</taxon>
        <taxon>Metazoa</taxon>
        <taxon>Ecdysozoa</taxon>
        <taxon>Nematoda</taxon>
        <taxon>Chromadorea</taxon>
        <taxon>Rhabditida</taxon>
        <taxon>Rhabditina</taxon>
        <taxon>Rhabditomorpha</taxon>
        <taxon>Rhabditoidea</taxon>
        <taxon>Rhabditidae</taxon>
        <taxon>Peloderinae</taxon>
        <taxon>Caenorhabditis</taxon>
    </lineage>
</organism>
<dbReference type="GO" id="GO:0005783">
    <property type="term" value="C:endoplasmic reticulum"/>
    <property type="evidence" value="ECO:0007669"/>
    <property type="project" value="TreeGrafter"/>
</dbReference>
<feature type="signal peptide" evidence="3">
    <location>
        <begin position="1"/>
        <end position="16"/>
    </location>
</feature>
<name>A0A9P1J6Y6_9PELO</name>
<dbReference type="InterPro" id="IPR051099">
    <property type="entry name" value="AGR/TXD"/>
</dbReference>
<dbReference type="AlphaFoldDB" id="A0A9P1J6Y6"/>
<dbReference type="Pfam" id="PF13899">
    <property type="entry name" value="Thioredoxin_7"/>
    <property type="match status" value="1"/>
</dbReference>